<comment type="caution">
    <text evidence="2">The sequence shown here is derived from an EMBL/GenBank/DDBJ whole genome shotgun (WGS) entry which is preliminary data.</text>
</comment>
<comment type="similarity">
    <text evidence="1">Belongs to the MDM20/NAA25 family.</text>
</comment>
<reference evidence="2" key="1">
    <citation type="submission" date="2023-04" db="EMBL/GenBank/DDBJ databases">
        <title>Black Yeasts Isolated from many extreme environments.</title>
        <authorList>
            <person name="Coleine C."/>
            <person name="Stajich J.E."/>
            <person name="Selbmann L."/>
        </authorList>
    </citation>
    <scope>NUCLEOTIDE SEQUENCE</scope>
    <source>
        <strain evidence="2">CCFEE 5312</strain>
    </source>
</reference>
<dbReference type="PANTHER" id="PTHR22767:SF3">
    <property type="entry name" value="N-ALPHA-ACETYLTRANSFERASE 25, NATB AUXILIARY SUBUNIT"/>
    <property type="match status" value="1"/>
</dbReference>
<organism evidence="2 3">
    <name type="scientific">Extremus antarcticus</name>
    <dbReference type="NCBI Taxonomy" id="702011"/>
    <lineage>
        <taxon>Eukaryota</taxon>
        <taxon>Fungi</taxon>
        <taxon>Dikarya</taxon>
        <taxon>Ascomycota</taxon>
        <taxon>Pezizomycotina</taxon>
        <taxon>Dothideomycetes</taxon>
        <taxon>Dothideomycetidae</taxon>
        <taxon>Mycosphaerellales</taxon>
        <taxon>Extremaceae</taxon>
        <taxon>Extremus</taxon>
    </lineage>
</organism>
<name>A0AAJ0G510_9PEZI</name>
<keyword evidence="3" id="KW-1185">Reference proteome</keyword>
<dbReference type="AlphaFoldDB" id="A0AAJ0G510"/>
<evidence type="ECO:0000313" key="2">
    <source>
        <dbReference type="EMBL" id="KAK3048120.1"/>
    </source>
</evidence>
<dbReference type="InterPro" id="IPR011990">
    <property type="entry name" value="TPR-like_helical_dom_sf"/>
</dbReference>
<dbReference type="SUPFAM" id="SSF48452">
    <property type="entry name" value="TPR-like"/>
    <property type="match status" value="1"/>
</dbReference>
<dbReference type="Proteomes" id="UP001271007">
    <property type="component" value="Unassembled WGS sequence"/>
</dbReference>
<dbReference type="EMBL" id="JAWDJX010000052">
    <property type="protein sequence ID" value="KAK3048120.1"/>
    <property type="molecule type" value="Genomic_DNA"/>
</dbReference>
<proteinExistence type="inferred from homology"/>
<dbReference type="GO" id="GO:0031416">
    <property type="term" value="C:NatB complex"/>
    <property type="evidence" value="ECO:0007669"/>
    <property type="project" value="TreeGrafter"/>
</dbReference>
<protein>
    <recommendedName>
        <fullName evidence="4">Actin cytoskeleton organization protein</fullName>
    </recommendedName>
</protein>
<dbReference type="Pfam" id="PF09797">
    <property type="entry name" value="NatB_MDM20"/>
    <property type="match status" value="1"/>
</dbReference>
<dbReference type="PANTHER" id="PTHR22767">
    <property type="entry name" value="N-TERMINAL ACETYLTRANSFERASE-RELATED"/>
    <property type="match status" value="1"/>
</dbReference>
<evidence type="ECO:0000256" key="1">
    <source>
        <dbReference type="ARBA" id="ARBA00006298"/>
    </source>
</evidence>
<evidence type="ECO:0000313" key="3">
    <source>
        <dbReference type="Proteomes" id="UP001271007"/>
    </source>
</evidence>
<sequence length="749" mass="83292">MARYPTFEEYQKSGNYDDGLKRANELLKKAPKDPELMILKAQLAVAKDDDPLPTIDEILSLQPPLQDLSQLVAIEQVFIDVQRNEFPAHRSTGPKMAKLWENALKSPGTTTNYKLDLLSLRFSQGIANNRLEDAQQALIQLKAMQPRNRVLYMAHAAVTQLLSTSKDDLQARLALMLAKKAVKERFDDDKDLDCRVAGQILAVSGTKQDLEGIKERPRLGESKQVYDAVRRAKEVERNGDVKDGVAKSASLGGAADAYEVEVAREKERFAALITSDAKTDEVIAFVSDAVRLYHQGWNSTVGDRRRLKVDACFLAISGLVRAYELTVDSAYLMNAAHIAETLLKQNEHIHEARLILVYLYMRLGLGSLALKMFESLSVKEIQHDTVGHALFTRLSLIHPFPTEPTKKELIAPLKKTGHALQVYVRCEDKLAETEAGALAHCQTGMIFDLHELRDSLRTSLTRRITFLEQRRIDRLLFNETGRSVVELGPQVVANWIQATDNRDFAATFNFGYKVEKVLHSYNGSIPGTEWMLYALVADAAWCLALGKPPPVTDLHVLLEKTEQALPDTENLQISVNRGLGSSMYSTEYRAGHLACRVLKLLLHLHDSDADLTNDIAAISAAVEALDPNGDLFDIAFTTTEGLLDCYAYIDVLRIADKAISFARSKSTTQDEALVKLQKVVRNEFSSYGSLAKKRLARLKNPSIKEAMVIDSKIAEAEALFGSQNLDLFCKAVADSAKEGWEGVGKVRLA</sequence>
<dbReference type="InterPro" id="IPR019183">
    <property type="entry name" value="NAA25_NatB_aux_su"/>
</dbReference>
<accession>A0AAJ0G510</accession>
<gene>
    <name evidence="2" type="ORF">LTR09_010459</name>
</gene>
<evidence type="ECO:0008006" key="4">
    <source>
        <dbReference type="Google" id="ProtNLM"/>
    </source>
</evidence>